<dbReference type="Gene3D" id="3.60.110.10">
    <property type="entry name" value="Carbon-nitrogen hydrolase"/>
    <property type="match status" value="1"/>
</dbReference>
<evidence type="ECO:0000313" key="4">
    <source>
        <dbReference type="EMBL" id="SER33025.1"/>
    </source>
</evidence>
<dbReference type="InterPro" id="IPR001110">
    <property type="entry name" value="UPF0012_CS"/>
</dbReference>
<dbReference type="PANTHER" id="PTHR23088">
    <property type="entry name" value="NITRILASE-RELATED"/>
    <property type="match status" value="1"/>
</dbReference>
<dbReference type="OrthoDB" id="9811121at2"/>
<dbReference type="GO" id="GO:0016811">
    <property type="term" value="F:hydrolase activity, acting on carbon-nitrogen (but not peptide) bonds, in linear amides"/>
    <property type="evidence" value="ECO:0007669"/>
    <property type="project" value="InterPro"/>
</dbReference>
<accession>A0A1H9NBH5</accession>
<keyword evidence="2" id="KW-0378">Hydrolase</keyword>
<dbReference type="PANTHER" id="PTHR23088:SF27">
    <property type="entry name" value="DEAMINATED GLUTATHIONE AMIDASE"/>
    <property type="match status" value="1"/>
</dbReference>
<dbReference type="PROSITE" id="PS50263">
    <property type="entry name" value="CN_HYDROLASE"/>
    <property type="match status" value="1"/>
</dbReference>
<dbReference type="EMBL" id="FOFG01000015">
    <property type="protein sequence ID" value="SER33025.1"/>
    <property type="molecule type" value="Genomic_DNA"/>
</dbReference>
<dbReference type="InterPro" id="IPR045254">
    <property type="entry name" value="Nit1/2_C-N_Hydrolase"/>
</dbReference>
<name>A0A1H9NBH5_9HYPH</name>
<dbReference type="Proteomes" id="UP000199647">
    <property type="component" value="Unassembled WGS sequence"/>
</dbReference>
<organism evidence="4 5">
    <name type="scientific">Faunimonas pinastri</name>
    <dbReference type="NCBI Taxonomy" id="1855383"/>
    <lineage>
        <taxon>Bacteria</taxon>
        <taxon>Pseudomonadati</taxon>
        <taxon>Pseudomonadota</taxon>
        <taxon>Alphaproteobacteria</taxon>
        <taxon>Hyphomicrobiales</taxon>
        <taxon>Afifellaceae</taxon>
        <taxon>Faunimonas</taxon>
    </lineage>
</organism>
<dbReference type="SUPFAM" id="SSF56317">
    <property type="entry name" value="Carbon-nitrogen hydrolase"/>
    <property type="match status" value="1"/>
</dbReference>
<dbReference type="CDD" id="cd07572">
    <property type="entry name" value="nit"/>
    <property type="match status" value="1"/>
</dbReference>
<protein>
    <recommendedName>
        <fullName evidence="3">CN hydrolase domain-containing protein</fullName>
    </recommendedName>
</protein>
<evidence type="ECO:0000256" key="1">
    <source>
        <dbReference type="ARBA" id="ARBA00010613"/>
    </source>
</evidence>
<gene>
    <name evidence="4" type="ORF">SAMN05216548_11562</name>
</gene>
<dbReference type="PROSITE" id="PS01227">
    <property type="entry name" value="UPF0012"/>
    <property type="match status" value="1"/>
</dbReference>
<evidence type="ECO:0000256" key="2">
    <source>
        <dbReference type="ARBA" id="ARBA00022801"/>
    </source>
</evidence>
<dbReference type="InterPro" id="IPR036526">
    <property type="entry name" value="C-N_Hydrolase_sf"/>
</dbReference>
<proteinExistence type="inferred from homology"/>
<sequence>MENLRVTSDLVRQAAAEGATYVQTPEMTNLLQRDRAALRAVLAGEDEDISVRAFSALAAELGIVLHVGSLAIALPDGKIANRAFVFGRSGELLARYDKIHLFDVDLPGGQSWRESAVYSPGGEALVVDLPWCRAGISICYDLRFPHLFRAQAHAGAAVLTVPSSFTRQTGEAHWSVLQRARAIENGAFVISAAQAGKHQDGRETFGHSLIVSPWGEVLAEAAGEGPEVILAEIDPAQSTDARQRIPSLLNERAFTAPEAAPPAVQLAS</sequence>
<dbReference type="AlphaFoldDB" id="A0A1H9NBH5"/>
<keyword evidence="5" id="KW-1185">Reference proteome</keyword>
<evidence type="ECO:0000259" key="3">
    <source>
        <dbReference type="PROSITE" id="PS50263"/>
    </source>
</evidence>
<dbReference type="STRING" id="1855383.SAMN05216548_11562"/>
<evidence type="ECO:0000313" key="5">
    <source>
        <dbReference type="Proteomes" id="UP000199647"/>
    </source>
</evidence>
<dbReference type="InterPro" id="IPR003010">
    <property type="entry name" value="C-N_Hydrolase"/>
</dbReference>
<feature type="domain" description="CN hydrolase" evidence="3">
    <location>
        <begin position="1"/>
        <end position="235"/>
    </location>
</feature>
<reference evidence="4 5" key="1">
    <citation type="submission" date="2016-10" db="EMBL/GenBank/DDBJ databases">
        <authorList>
            <person name="de Groot N.N."/>
        </authorList>
    </citation>
    <scope>NUCLEOTIDE SEQUENCE [LARGE SCALE GENOMIC DNA]</scope>
    <source>
        <strain evidence="4 5">A52C2</strain>
    </source>
</reference>
<comment type="similarity">
    <text evidence="1">Belongs to the carbon-nitrogen hydrolase superfamily. NIT1/NIT2 family.</text>
</comment>
<dbReference type="Pfam" id="PF00795">
    <property type="entry name" value="CN_hydrolase"/>
    <property type="match status" value="1"/>
</dbReference>